<feature type="domain" description="Vacuolar sorting receptor thioredoxin-like" evidence="8">
    <location>
        <begin position="9"/>
        <end position="63"/>
    </location>
</feature>
<dbReference type="EMBL" id="CP097502">
    <property type="protein sequence ID" value="URD72108.1"/>
    <property type="molecule type" value="Genomic_DNA"/>
</dbReference>
<proteinExistence type="predicted"/>
<keyword evidence="2" id="KW-0812">Transmembrane</keyword>
<evidence type="ECO:0000256" key="7">
    <source>
        <dbReference type="ARBA" id="ARBA00023180"/>
    </source>
</evidence>
<gene>
    <name evidence="9" type="ORF">MUK42_34484</name>
</gene>
<evidence type="ECO:0000259" key="8">
    <source>
        <dbReference type="Pfam" id="PF25011"/>
    </source>
</evidence>
<dbReference type="Proteomes" id="UP001055439">
    <property type="component" value="Chromosome 1"/>
</dbReference>
<evidence type="ECO:0000256" key="5">
    <source>
        <dbReference type="ARBA" id="ARBA00022989"/>
    </source>
</evidence>
<dbReference type="InterPro" id="IPR056858">
    <property type="entry name" value="VSR_TRX"/>
</dbReference>
<evidence type="ECO:0000256" key="1">
    <source>
        <dbReference type="ARBA" id="ARBA00004308"/>
    </source>
</evidence>
<evidence type="ECO:0000256" key="4">
    <source>
        <dbReference type="ARBA" id="ARBA00022737"/>
    </source>
</evidence>
<sequence length="133" mass="14626">MKKFFSSDALGLPSDNISKCMGDPEADADNDVLRTEQLLQIGHGTRGDVTILPTLVINNVQYRDIETNECLDSNGGCWQDSQLNITACKLWVLEDAQSTTEAAGLKQRMDTTSPLAQFCQISSLLFISPHLHV</sequence>
<reference evidence="9" key="1">
    <citation type="submission" date="2022-05" db="EMBL/GenBank/DDBJ databases">
        <title>The Musa troglodytarum L. genome provides insights into the mechanism of non-climacteric behaviour and enrichment of carotenoids.</title>
        <authorList>
            <person name="Wang J."/>
        </authorList>
    </citation>
    <scope>NUCLEOTIDE SEQUENCE</scope>
    <source>
        <tissue evidence="9">Leaf</tissue>
    </source>
</reference>
<accession>A0A9E7E9R0</accession>
<keyword evidence="7" id="KW-0325">Glycoprotein</keyword>
<keyword evidence="5" id="KW-1133">Transmembrane helix</keyword>
<keyword evidence="9" id="KW-0675">Receptor</keyword>
<keyword evidence="10" id="KW-1185">Reference proteome</keyword>
<keyword evidence="3" id="KW-0732">Signal</keyword>
<dbReference type="OrthoDB" id="1000629at2759"/>
<evidence type="ECO:0000313" key="9">
    <source>
        <dbReference type="EMBL" id="URD72108.1"/>
    </source>
</evidence>
<dbReference type="PANTHER" id="PTHR22702:SF4">
    <property type="entry name" value="VACUOLAR-SORTING RECEPTOR 6-LIKE"/>
    <property type="match status" value="1"/>
</dbReference>
<evidence type="ECO:0000256" key="3">
    <source>
        <dbReference type="ARBA" id="ARBA00022729"/>
    </source>
</evidence>
<organism evidence="9 10">
    <name type="scientific">Musa troglodytarum</name>
    <name type="common">fe'i banana</name>
    <dbReference type="NCBI Taxonomy" id="320322"/>
    <lineage>
        <taxon>Eukaryota</taxon>
        <taxon>Viridiplantae</taxon>
        <taxon>Streptophyta</taxon>
        <taxon>Embryophyta</taxon>
        <taxon>Tracheophyta</taxon>
        <taxon>Spermatophyta</taxon>
        <taxon>Magnoliopsida</taxon>
        <taxon>Liliopsida</taxon>
        <taxon>Zingiberales</taxon>
        <taxon>Musaceae</taxon>
        <taxon>Musa</taxon>
    </lineage>
</organism>
<evidence type="ECO:0000256" key="6">
    <source>
        <dbReference type="ARBA" id="ARBA00023136"/>
    </source>
</evidence>
<dbReference type="GO" id="GO:0012505">
    <property type="term" value="C:endomembrane system"/>
    <property type="evidence" value="ECO:0007669"/>
    <property type="project" value="UniProtKB-SubCell"/>
</dbReference>
<keyword evidence="4" id="KW-0677">Repeat</keyword>
<evidence type="ECO:0000256" key="2">
    <source>
        <dbReference type="ARBA" id="ARBA00022692"/>
    </source>
</evidence>
<dbReference type="PANTHER" id="PTHR22702">
    <property type="entry name" value="PROTEASE-ASSOCIATED DOMAIN-CONTAINING PROTEIN"/>
    <property type="match status" value="1"/>
</dbReference>
<dbReference type="AlphaFoldDB" id="A0A9E7E9R0"/>
<dbReference type="Pfam" id="PF25011">
    <property type="entry name" value="VSR_TRX"/>
    <property type="match status" value="1"/>
</dbReference>
<protein>
    <submittedName>
        <fullName evidence="9">Vacuolar-sorting receptor</fullName>
    </submittedName>
</protein>
<keyword evidence="6" id="KW-0472">Membrane</keyword>
<name>A0A9E7E9R0_9LILI</name>
<evidence type="ECO:0000313" key="10">
    <source>
        <dbReference type="Proteomes" id="UP001055439"/>
    </source>
</evidence>
<comment type="subcellular location">
    <subcellularLocation>
        <location evidence="1">Endomembrane system</location>
    </subcellularLocation>
</comment>